<sequence length="374" mass="40699">MSGKKVIALVTDAIHPYSRGGKEIRYHELAKRLAARGDVHVFTMHWWDGPPTIRRDGVTYHALCRTIPMYKGARRSIRQALVFAFACLGLLRHRFDVIEADHMPYLPVFACKVVAALRRTRLVVTWHEVWGDDYWRAYLGRLGTVAWCVERLAMRLPDTILAASAHTADRLRAVLGAGADVVVAPNGIDLDLVRAASPAATRADIVVVGRLMEHKRVDLLLDAVARLRDRGRAVTCLVIGDGPERENLAAKARELGLGSAVRFRHDVAGQEQLYGLMKGAKVFAAPSAREGFGVAVLEALACGMPVVTTDAPDNLARHLVRRSARGRVCAATPGAFADAIAAALAEPRTGVVEDWVEQFGWDATADVAAKAVLA</sequence>
<dbReference type="Gene3D" id="3.40.50.2000">
    <property type="entry name" value="Glycogen Phosphorylase B"/>
    <property type="match status" value="2"/>
</dbReference>
<protein>
    <submittedName>
        <fullName evidence="5">Glycosyltransferase involved in cell wall biosynthesis</fullName>
    </submittedName>
</protein>
<evidence type="ECO:0000259" key="4">
    <source>
        <dbReference type="Pfam" id="PF13439"/>
    </source>
</evidence>
<gene>
    <name evidence="5" type="ORF">CLV40_1077</name>
</gene>
<dbReference type="AlphaFoldDB" id="A0A2S6GQ38"/>
<dbReference type="PANTHER" id="PTHR45947">
    <property type="entry name" value="SULFOQUINOVOSYL TRANSFERASE SQD2"/>
    <property type="match status" value="1"/>
</dbReference>
<evidence type="ECO:0000313" key="6">
    <source>
        <dbReference type="Proteomes" id="UP000239203"/>
    </source>
</evidence>
<comment type="caution">
    <text evidence="5">The sequence shown here is derived from an EMBL/GenBank/DDBJ whole genome shotgun (WGS) entry which is preliminary data.</text>
</comment>
<keyword evidence="2 5" id="KW-0808">Transferase</keyword>
<feature type="domain" description="Glycosyl transferase family 1" evidence="3">
    <location>
        <begin position="201"/>
        <end position="347"/>
    </location>
</feature>
<evidence type="ECO:0000313" key="5">
    <source>
        <dbReference type="EMBL" id="PPK67344.1"/>
    </source>
</evidence>
<accession>A0A2S6GQ38</accession>
<evidence type="ECO:0000256" key="1">
    <source>
        <dbReference type="ARBA" id="ARBA00022676"/>
    </source>
</evidence>
<dbReference type="Proteomes" id="UP000239203">
    <property type="component" value="Unassembled WGS sequence"/>
</dbReference>
<dbReference type="InterPro" id="IPR028098">
    <property type="entry name" value="Glyco_trans_4-like_N"/>
</dbReference>
<dbReference type="EMBL" id="PTIX01000007">
    <property type="protein sequence ID" value="PPK67344.1"/>
    <property type="molecule type" value="Genomic_DNA"/>
</dbReference>
<evidence type="ECO:0000256" key="2">
    <source>
        <dbReference type="ARBA" id="ARBA00022679"/>
    </source>
</evidence>
<dbReference type="OrthoDB" id="8555507at2"/>
<dbReference type="SUPFAM" id="SSF53756">
    <property type="entry name" value="UDP-Glycosyltransferase/glycogen phosphorylase"/>
    <property type="match status" value="1"/>
</dbReference>
<dbReference type="GO" id="GO:1901137">
    <property type="term" value="P:carbohydrate derivative biosynthetic process"/>
    <property type="evidence" value="ECO:0007669"/>
    <property type="project" value="UniProtKB-ARBA"/>
</dbReference>
<dbReference type="Pfam" id="PF13439">
    <property type="entry name" value="Glyco_transf_4"/>
    <property type="match status" value="1"/>
</dbReference>
<organism evidence="5 6">
    <name type="scientific">Actinokineospora auranticolor</name>
    <dbReference type="NCBI Taxonomy" id="155976"/>
    <lineage>
        <taxon>Bacteria</taxon>
        <taxon>Bacillati</taxon>
        <taxon>Actinomycetota</taxon>
        <taxon>Actinomycetes</taxon>
        <taxon>Pseudonocardiales</taxon>
        <taxon>Pseudonocardiaceae</taxon>
        <taxon>Actinokineospora</taxon>
    </lineage>
</organism>
<proteinExistence type="predicted"/>
<dbReference type="InterPro" id="IPR001296">
    <property type="entry name" value="Glyco_trans_1"/>
</dbReference>
<dbReference type="GO" id="GO:0016757">
    <property type="term" value="F:glycosyltransferase activity"/>
    <property type="evidence" value="ECO:0007669"/>
    <property type="project" value="UniProtKB-KW"/>
</dbReference>
<name>A0A2S6GQ38_9PSEU</name>
<feature type="domain" description="Glycosyltransferase subfamily 4-like N-terminal" evidence="4">
    <location>
        <begin position="20"/>
        <end position="191"/>
    </location>
</feature>
<dbReference type="RefSeq" id="WP_104479474.1">
    <property type="nucleotide sequence ID" value="NZ_CP154825.1"/>
</dbReference>
<keyword evidence="6" id="KW-1185">Reference proteome</keyword>
<dbReference type="PANTHER" id="PTHR45947:SF3">
    <property type="entry name" value="SULFOQUINOVOSYL TRANSFERASE SQD2"/>
    <property type="match status" value="1"/>
</dbReference>
<reference evidence="5 6" key="1">
    <citation type="submission" date="2018-02" db="EMBL/GenBank/DDBJ databases">
        <title>Genomic Encyclopedia of Archaeal and Bacterial Type Strains, Phase II (KMG-II): from individual species to whole genera.</title>
        <authorList>
            <person name="Goeker M."/>
        </authorList>
    </citation>
    <scope>NUCLEOTIDE SEQUENCE [LARGE SCALE GENOMIC DNA]</scope>
    <source>
        <strain evidence="5 6">YU 961-1</strain>
    </source>
</reference>
<dbReference type="CDD" id="cd03811">
    <property type="entry name" value="GT4_GT28_WabH-like"/>
    <property type="match status" value="1"/>
</dbReference>
<dbReference type="InterPro" id="IPR050194">
    <property type="entry name" value="Glycosyltransferase_grp1"/>
</dbReference>
<keyword evidence="1" id="KW-0328">Glycosyltransferase</keyword>
<evidence type="ECO:0000259" key="3">
    <source>
        <dbReference type="Pfam" id="PF00534"/>
    </source>
</evidence>
<dbReference type="Pfam" id="PF00534">
    <property type="entry name" value="Glycos_transf_1"/>
    <property type="match status" value="1"/>
</dbReference>